<dbReference type="AlphaFoldDB" id="F9RY18"/>
<comment type="caution">
    <text evidence="2">The sequence shown here is derived from an EMBL/GenBank/DDBJ whole genome shotgun (WGS) entry which is preliminary data.</text>
</comment>
<reference evidence="2 3" key="1">
    <citation type="journal article" date="2012" name="Int. J. Syst. Evol. Microbiol.">
        <title>Vibrio caribbeanicus sp. nov., isolated from the marine sponge Scleritoderma cyanea.</title>
        <authorList>
            <person name="Hoffmann M."/>
            <person name="Monday S.R."/>
            <person name="Allard M.W."/>
            <person name="Strain E.A."/>
            <person name="Whittaker P."/>
            <person name="Naum M."/>
            <person name="McCarthy P.J."/>
            <person name="Lopez J.V."/>
            <person name="Fischer M."/>
            <person name="Brown E.W."/>
        </authorList>
    </citation>
    <scope>NUCLEOTIDE SEQUENCE [LARGE SCALE GENOMIC DNA]</scope>
    <source>
        <strain evidence="2 3">ATCC 700023</strain>
    </source>
</reference>
<proteinExistence type="predicted"/>
<protein>
    <submittedName>
        <fullName evidence="2">Uncharacterized protein</fullName>
    </submittedName>
</protein>
<keyword evidence="3" id="KW-1185">Reference proteome</keyword>
<dbReference type="EMBL" id="AFWF01000030">
    <property type="protein sequence ID" value="EGU47018.1"/>
    <property type="molecule type" value="Genomic_DNA"/>
</dbReference>
<evidence type="ECO:0000313" key="3">
    <source>
        <dbReference type="Proteomes" id="UP000004605"/>
    </source>
</evidence>
<keyword evidence="1" id="KW-0812">Transmembrane</keyword>
<organism evidence="2 3">
    <name type="scientific">Vibrio ichthyoenteri ATCC 700023</name>
    <dbReference type="NCBI Taxonomy" id="870968"/>
    <lineage>
        <taxon>Bacteria</taxon>
        <taxon>Pseudomonadati</taxon>
        <taxon>Pseudomonadota</taxon>
        <taxon>Gammaproteobacteria</taxon>
        <taxon>Vibrionales</taxon>
        <taxon>Vibrionaceae</taxon>
        <taxon>Vibrio</taxon>
    </lineage>
</organism>
<evidence type="ECO:0000256" key="1">
    <source>
        <dbReference type="SAM" id="Phobius"/>
    </source>
</evidence>
<keyword evidence="1" id="KW-1133">Transmembrane helix</keyword>
<keyword evidence="1" id="KW-0472">Membrane</keyword>
<evidence type="ECO:0000313" key="2">
    <source>
        <dbReference type="EMBL" id="EGU47018.1"/>
    </source>
</evidence>
<gene>
    <name evidence="2" type="ORF">VII00023_02044</name>
</gene>
<accession>F9RY18</accession>
<dbReference type="Proteomes" id="UP000004605">
    <property type="component" value="Unassembled WGS sequence"/>
</dbReference>
<sequence>MQVLFEEPLLTRAKCLLSQLNLNSKSITAILKILYIDHYKKEMLELESKLANENIGYTSRLEIEIILMKSKNLHFNMLNNSLRANVPLIFCVYILLLMLFI</sequence>
<feature type="transmembrane region" description="Helical" evidence="1">
    <location>
        <begin position="82"/>
        <end position="100"/>
    </location>
</feature>
<name>F9RY18_9VIBR</name>